<dbReference type="Proteomes" id="UP001172457">
    <property type="component" value="Chromosome 3"/>
</dbReference>
<evidence type="ECO:0000313" key="3">
    <source>
        <dbReference type="Proteomes" id="UP001172457"/>
    </source>
</evidence>
<keyword evidence="3" id="KW-1185">Reference proteome</keyword>
<gene>
    <name evidence="2" type="ORF">OSB04_013963</name>
</gene>
<comment type="caution">
    <text evidence="2">The sequence shown here is derived from an EMBL/GenBank/DDBJ whole genome shotgun (WGS) entry which is preliminary data.</text>
</comment>
<accession>A0AA38TE96</accession>
<reference evidence="2" key="1">
    <citation type="submission" date="2023-03" db="EMBL/GenBank/DDBJ databases">
        <title>Chromosome-scale reference genome and RAD-based genetic map of yellow starthistle (Centaurea solstitialis) reveal putative structural variation and QTLs associated with invader traits.</title>
        <authorList>
            <person name="Reatini B."/>
            <person name="Cang F.A."/>
            <person name="Jiang Q."/>
            <person name="Mckibben M.T.W."/>
            <person name="Barker M.S."/>
            <person name="Rieseberg L.H."/>
            <person name="Dlugosch K.M."/>
        </authorList>
    </citation>
    <scope>NUCLEOTIDE SEQUENCE</scope>
    <source>
        <strain evidence="2">CAN-66</strain>
        <tissue evidence="2">Leaf</tissue>
    </source>
</reference>
<feature type="region of interest" description="Disordered" evidence="1">
    <location>
        <begin position="21"/>
        <end position="82"/>
    </location>
</feature>
<feature type="compositionally biased region" description="Basic and acidic residues" evidence="1">
    <location>
        <begin position="24"/>
        <end position="35"/>
    </location>
</feature>
<dbReference type="EMBL" id="JARYMX010000003">
    <property type="protein sequence ID" value="KAJ9559349.1"/>
    <property type="molecule type" value="Genomic_DNA"/>
</dbReference>
<sequence length="137" mass="15614">MSQWNKLDNIVICVFSKHGVTPPHETRSHDPDGRYRPITSPPWCHHNHNHDSCQRQPVQTHDRSSHPKRKTQNPTTRAPIQLPLTEVGLPEGWESFDLVPSAAFFLKLFAAAALLKEPAVNTPAPRFHFRQSFLVDP</sequence>
<evidence type="ECO:0000313" key="2">
    <source>
        <dbReference type="EMBL" id="KAJ9559349.1"/>
    </source>
</evidence>
<dbReference type="AlphaFoldDB" id="A0AA38TE96"/>
<protein>
    <submittedName>
        <fullName evidence="2">Uncharacterized protein</fullName>
    </submittedName>
</protein>
<proteinExistence type="predicted"/>
<organism evidence="2 3">
    <name type="scientific">Centaurea solstitialis</name>
    <name type="common">yellow star-thistle</name>
    <dbReference type="NCBI Taxonomy" id="347529"/>
    <lineage>
        <taxon>Eukaryota</taxon>
        <taxon>Viridiplantae</taxon>
        <taxon>Streptophyta</taxon>
        <taxon>Embryophyta</taxon>
        <taxon>Tracheophyta</taxon>
        <taxon>Spermatophyta</taxon>
        <taxon>Magnoliopsida</taxon>
        <taxon>eudicotyledons</taxon>
        <taxon>Gunneridae</taxon>
        <taxon>Pentapetalae</taxon>
        <taxon>asterids</taxon>
        <taxon>campanulids</taxon>
        <taxon>Asterales</taxon>
        <taxon>Asteraceae</taxon>
        <taxon>Carduoideae</taxon>
        <taxon>Cardueae</taxon>
        <taxon>Centaureinae</taxon>
        <taxon>Centaurea</taxon>
    </lineage>
</organism>
<evidence type="ECO:0000256" key="1">
    <source>
        <dbReference type="SAM" id="MobiDB-lite"/>
    </source>
</evidence>
<name>A0AA38TE96_9ASTR</name>